<dbReference type="PANTHER" id="PTHR10130">
    <property type="entry name" value="PEROXISOMAL TARGETING SIGNAL 1 RECEPTOR PEX5"/>
    <property type="match status" value="1"/>
</dbReference>
<evidence type="ECO:0000256" key="8">
    <source>
        <dbReference type="PROSITE-ProRule" id="PRU00339"/>
    </source>
</evidence>
<dbReference type="GO" id="GO:0005778">
    <property type="term" value="C:peroxisomal membrane"/>
    <property type="evidence" value="ECO:0007669"/>
    <property type="project" value="TreeGrafter"/>
</dbReference>
<dbReference type="InterPro" id="IPR019734">
    <property type="entry name" value="TPR_rpt"/>
</dbReference>
<evidence type="ECO:0000313" key="9">
    <source>
        <dbReference type="EMBL" id="AFJ69479.1"/>
    </source>
</evidence>
<dbReference type="PANTHER" id="PTHR10130:SF0">
    <property type="entry name" value="GH08708P"/>
    <property type="match status" value="1"/>
</dbReference>
<dbReference type="GO" id="GO:0005829">
    <property type="term" value="C:cytosol"/>
    <property type="evidence" value="ECO:0007669"/>
    <property type="project" value="TreeGrafter"/>
</dbReference>
<dbReference type="Pfam" id="PF13432">
    <property type="entry name" value="TPR_16"/>
    <property type="match status" value="2"/>
</dbReference>
<protein>
    <submittedName>
        <fullName evidence="9">Peroxin-5</fullName>
    </submittedName>
</protein>
<keyword evidence="7" id="KW-0576">Peroxisome</keyword>
<evidence type="ECO:0000256" key="7">
    <source>
        <dbReference type="ARBA" id="ARBA00023140"/>
    </source>
</evidence>
<evidence type="ECO:0000256" key="2">
    <source>
        <dbReference type="ARBA" id="ARBA00004496"/>
    </source>
</evidence>
<organism evidence="9">
    <name type="scientific">Nannochloropsis gaditana (strain CCMP526)</name>
    <name type="common">Green microalga</name>
    <name type="synonym">Microchloropsis gaditana</name>
    <dbReference type="NCBI Taxonomy" id="1093141"/>
    <lineage>
        <taxon>Eukaryota</taxon>
        <taxon>Sar</taxon>
        <taxon>Stramenopiles</taxon>
        <taxon>Ochrophyta</taxon>
        <taxon>Eustigmatophyceae</taxon>
        <taxon>Eustigmatales</taxon>
        <taxon>Monodopsidaceae</taxon>
        <taxon>Nannochloropsis</taxon>
    </lineage>
</organism>
<keyword evidence="6 8" id="KW-0802">TPR repeat</keyword>
<sequence length="273" mass="30630">MALFEAGELNRAALAFEAEIQRTPDNAEAWRMLGMTHAENDEDKRAIACLERAVDQDPHSLPALLALGVSYVNELDSVRALQNLKAWVEHNPKYQGLEIRVDEYSDGSLMDEVTQLMLQAQDWDRATCGPEGQDADVEVVLGVLYNVSHDYDSAAAAFRQALVARPSDYSLWNKLGATLANSQRSDEALPAYHRALDLKPKYARGWLNLGISHANLGRYEEAARCYLRALRLNPEAGHMWGYLRVTFTSMERFDLVQLAGQQDPSLFEAEFGR</sequence>
<evidence type="ECO:0000256" key="1">
    <source>
        <dbReference type="ARBA" id="ARBA00004275"/>
    </source>
</evidence>
<dbReference type="InterPro" id="IPR011990">
    <property type="entry name" value="TPR-like_helical_dom_sf"/>
</dbReference>
<feature type="repeat" description="TPR" evidence="8">
    <location>
        <begin position="27"/>
        <end position="60"/>
    </location>
</feature>
<dbReference type="Gene3D" id="1.25.40.10">
    <property type="entry name" value="Tetratricopeptide repeat domain"/>
    <property type="match status" value="1"/>
</dbReference>
<evidence type="ECO:0000256" key="3">
    <source>
        <dbReference type="ARBA" id="ARBA00005348"/>
    </source>
</evidence>
<dbReference type="InterPro" id="IPR024111">
    <property type="entry name" value="PEX5/PEX5L"/>
</dbReference>
<dbReference type="EMBL" id="JU980416">
    <property type="protein sequence ID" value="AFJ69479.1"/>
    <property type="molecule type" value="mRNA"/>
</dbReference>
<evidence type="ECO:0000256" key="5">
    <source>
        <dbReference type="ARBA" id="ARBA00022737"/>
    </source>
</evidence>
<comment type="subcellular location">
    <subcellularLocation>
        <location evidence="2">Cytoplasm</location>
    </subcellularLocation>
    <subcellularLocation>
        <location evidence="1">Peroxisome</location>
    </subcellularLocation>
</comment>
<evidence type="ECO:0000256" key="4">
    <source>
        <dbReference type="ARBA" id="ARBA00022490"/>
    </source>
</evidence>
<dbReference type="SUPFAM" id="SSF48452">
    <property type="entry name" value="TPR-like"/>
    <property type="match status" value="1"/>
</dbReference>
<dbReference type="AlphaFoldDB" id="I2CRE6"/>
<dbReference type="GO" id="GO:0016560">
    <property type="term" value="P:protein import into peroxisome matrix, docking"/>
    <property type="evidence" value="ECO:0007669"/>
    <property type="project" value="TreeGrafter"/>
</dbReference>
<gene>
    <name evidence="9" type="ORF">NGATSA_3025400</name>
</gene>
<dbReference type="Pfam" id="PF00515">
    <property type="entry name" value="TPR_1"/>
    <property type="match status" value="1"/>
</dbReference>
<accession>I2CRE6</accession>
<dbReference type="GO" id="GO:0005052">
    <property type="term" value="F:peroxisome matrix targeting signal-1 binding"/>
    <property type="evidence" value="ECO:0007669"/>
    <property type="project" value="TreeGrafter"/>
</dbReference>
<proteinExistence type="evidence at transcript level"/>
<feature type="repeat" description="TPR" evidence="8">
    <location>
        <begin position="203"/>
        <end position="236"/>
    </location>
</feature>
<reference evidence="9" key="1">
    <citation type="journal article" date="2012" name="Bioengineered">
        <title>Additional insights into the genome of the oleaginous model alga Nannochloropsis gaditana.</title>
        <authorList>
            <person name="Jinkerson R.E."/>
            <person name="Radakovits R."/>
            <person name="Posewitz M.C."/>
        </authorList>
    </citation>
    <scope>NUCLEOTIDE SEQUENCE</scope>
    <source>
        <strain evidence="9">CCMP526</strain>
    </source>
</reference>
<dbReference type="SMART" id="SM00028">
    <property type="entry name" value="TPR"/>
    <property type="match status" value="5"/>
</dbReference>
<comment type="similarity">
    <text evidence="3">Belongs to the peroxisomal targeting signal receptor family.</text>
</comment>
<feature type="repeat" description="TPR" evidence="8">
    <location>
        <begin position="135"/>
        <end position="168"/>
    </location>
</feature>
<keyword evidence="4" id="KW-0963">Cytoplasm</keyword>
<evidence type="ECO:0000256" key="6">
    <source>
        <dbReference type="ARBA" id="ARBA00022803"/>
    </source>
</evidence>
<name>I2CRE6_NANGC</name>
<dbReference type="PROSITE" id="PS50005">
    <property type="entry name" value="TPR"/>
    <property type="match status" value="4"/>
</dbReference>
<reference evidence="9" key="2">
    <citation type="journal article" date="2012" name="Nat. Commun.">
        <title>Draft genome sequence and genetic transformation of the oleaginous alga Nannochloropis gaditana.</title>
        <authorList>
            <person name="Radakovits R."/>
            <person name="Jinkerson R.E."/>
            <person name="Fuerstenberg S.I."/>
            <person name="Tae H."/>
            <person name="Settlage R.E."/>
            <person name="Boore J.L."/>
            <person name="Posewitz M.C."/>
        </authorList>
    </citation>
    <scope>NUCLEOTIDE SEQUENCE</scope>
    <source>
        <strain evidence="9">CCMP526</strain>
    </source>
</reference>
<feature type="repeat" description="TPR" evidence="8">
    <location>
        <begin position="169"/>
        <end position="202"/>
    </location>
</feature>
<keyword evidence="5" id="KW-0677">Repeat</keyword>
<dbReference type="PROSITE" id="PS50293">
    <property type="entry name" value="TPR_REGION"/>
    <property type="match status" value="1"/>
</dbReference>